<feature type="transmembrane region" description="Helical" evidence="6">
    <location>
        <begin position="89"/>
        <end position="112"/>
    </location>
</feature>
<dbReference type="InterPro" id="IPR007267">
    <property type="entry name" value="GtrA_DPMS_TM"/>
</dbReference>
<name>A0ABP8XQI3_9ACTN</name>
<accession>A0ABP8XQI3</accession>
<keyword evidence="5 6" id="KW-0472">Membrane</keyword>
<dbReference type="PANTHER" id="PTHR38459">
    <property type="entry name" value="PROPHAGE BACTOPRENOL-LINKED GLUCOSE TRANSLOCASE HOMOLOG"/>
    <property type="match status" value="1"/>
</dbReference>
<feature type="transmembrane region" description="Helical" evidence="6">
    <location>
        <begin position="54"/>
        <end position="77"/>
    </location>
</feature>
<reference evidence="9" key="1">
    <citation type="journal article" date="2019" name="Int. J. Syst. Evol. Microbiol.">
        <title>The Global Catalogue of Microorganisms (GCM) 10K type strain sequencing project: providing services to taxonomists for standard genome sequencing and annotation.</title>
        <authorList>
            <consortium name="The Broad Institute Genomics Platform"/>
            <consortium name="The Broad Institute Genome Sequencing Center for Infectious Disease"/>
            <person name="Wu L."/>
            <person name="Ma J."/>
        </authorList>
    </citation>
    <scope>NUCLEOTIDE SEQUENCE [LARGE SCALE GENOMIC DNA]</scope>
    <source>
        <strain evidence="9">JCM 18531</strain>
    </source>
</reference>
<evidence type="ECO:0000259" key="7">
    <source>
        <dbReference type="Pfam" id="PF04138"/>
    </source>
</evidence>
<keyword evidence="3 6" id="KW-0812">Transmembrane</keyword>
<feature type="domain" description="GtrA/DPMS transmembrane" evidence="7">
    <location>
        <begin position="19"/>
        <end position="147"/>
    </location>
</feature>
<feature type="transmembrane region" description="Helical" evidence="6">
    <location>
        <begin position="20"/>
        <end position="39"/>
    </location>
</feature>
<evidence type="ECO:0000256" key="4">
    <source>
        <dbReference type="ARBA" id="ARBA00022989"/>
    </source>
</evidence>
<keyword evidence="4 6" id="KW-1133">Transmembrane helix</keyword>
<comment type="subcellular location">
    <subcellularLocation>
        <location evidence="1">Membrane</location>
        <topology evidence="1">Multi-pass membrane protein</topology>
    </subcellularLocation>
</comment>
<comment type="caution">
    <text evidence="8">The sequence shown here is derived from an EMBL/GenBank/DDBJ whole genome shotgun (WGS) entry which is preliminary data.</text>
</comment>
<sequence length="160" mass="16820">MPTAPGVGLTRRLLGEVLRFLAVGGLATAVSLIGFNALVHGTLVHAAPMHDQPLAAYVLVNVLAGAVAYVGMRLWAFGQRETADPMESLVRFFVLGAATMLIPVACLAVSRYVLGLSGALADNISANVIGLGLSTVARFFAFRRYVFLDVTPPVVEPRGA</sequence>
<dbReference type="PANTHER" id="PTHR38459:SF1">
    <property type="entry name" value="PROPHAGE BACTOPRENOL-LINKED GLUCOSE TRANSLOCASE HOMOLOG"/>
    <property type="match status" value="1"/>
</dbReference>
<keyword evidence="9" id="KW-1185">Reference proteome</keyword>
<dbReference type="RefSeq" id="WP_345522647.1">
    <property type="nucleotide sequence ID" value="NZ_BAABKM010000002.1"/>
</dbReference>
<dbReference type="Pfam" id="PF04138">
    <property type="entry name" value="GtrA_DPMS_TM"/>
    <property type="match status" value="1"/>
</dbReference>
<comment type="similarity">
    <text evidence="2">Belongs to the GtrA family.</text>
</comment>
<evidence type="ECO:0000256" key="1">
    <source>
        <dbReference type="ARBA" id="ARBA00004141"/>
    </source>
</evidence>
<organism evidence="8 9">
    <name type="scientific">Nocardioides conyzicola</name>
    <dbReference type="NCBI Taxonomy" id="1651781"/>
    <lineage>
        <taxon>Bacteria</taxon>
        <taxon>Bacillati</taxon>
        <taxon>Actinomycetota</taxon>
        <taxon>Actinomycetes</taxon>
        <taxon>Propionibacteriales</taxon>
        <taxon>Nocardioidaceae</taxon>
        <taxon>Nocardioides</taxon>
    </lineage>
</organism>
<gene>
    <name evidence="8" type="ORF">GCM10023349_34510</name>
</gene>
<evidence type="ECO:0000313" key="9">
    <source>
        <dbReference type="Proteomes" id="UP001499974"/>
    </source>
</evidence>
<dbReference type="EMBL" id="BAABKM010000002">
    <property type="protein sequence ID" value="GAA4712527.1"/>
    <property type="molecule type" value="Genomic_DNA"/>
</dbReference>
<dbReference type="InterPro" id="IPR051401">
    <property type="entry name" value="GtrA_CellWall_Glycosyl"/>
</dbReference>
<evidence type="ECO:0000256" key="5">
    <source>
        <dbReference type="ARBA" id="ARBA00023136"/>
    </source>
</evidence>
<dbReference type="Proteomes" id="UP001499974">
    <property type="component" value="Unassembled WGS sequence"/>
</dbReference>
<evidence type="ECO:0000256" key="2">
    <source>
        <dbReference type="ARBA" id="ARBA00009399"/>
    </source>
</evidence>
<evidence type="ECO:0000256" key="6">
    <source>
        <dbReference type="SAM" id="Phobius"/>
    </source>
</evidence>
<protein>
    <submittedName>
        <fullName evidence="8">GtrA family protein</fullName>
    </submittedName>
</protein>
<proteinExistence type="inferred from homology"/>
<evidence type="ECO:0000313" key="8">
    <source>
        <dbReference type="EMBL" id="GAA4712527.1"/>
    </source>
</evidence>
<evidence type="ECO:0000256" key="3">
    <source>
        <dbReference type="ARBA" id="ARBA00022692"/>
    </source>
</evidence>
<feature type="transmembrane region" description="Helical" evidence="6">
    <location>
        <begin position="124"/>
        <end position="141"/>
    </location>
</feature>